<evidence type="ECO:0000313" key="3">
    <source>
        <dbReference type="EMBL" id="KYF54485.1"/>
    </source>
</evidence>
<evidence type="ECO:0000313" key="4">
    <source>
        <dbReference type="Proteomes" id="UP000075420"/>
    </source>
</evidence>
<keyword evidence="2" id="KW-0472">Membrane</keyword>
<name>A0A150PFP4_SORCE</name>
<evidence type="ECO:0008006" key="5">
    <source>
        <dbReference type="Google" id="ProtNLM"/>
    </source>
</evidence>
<sequence length="114" mass="12562">MKATDLVNYMADMFPYRRRSSLDWIIPVSVGLAVGVGVGVLVAPTSGDQARRRLRDSAGRLRERAGRMRDSAERGAERAKDRALEAAQRAQEQIQESTGTNVGERSFADDLGIR</sequence>
<feature type="compositionally biased region" description="Basic and acidic residues" evidence="1">
    <location>
        <begin position="51"/>
        <end position="84"/>
    </location>
</feature>
<dbReference type="AlphaFoldDB" id="A0A150PFP4"/>
<organism evidence="3 4">
    <name type="scientific">Sorangium cellulosum</name>
    <name type="common">Polyangium cellulosum</name>
    <dbReference type="NCBI Taxonomy" id="56"/>
    <lineage>
        <taxon>Bacteria</taxon>
        <taxon>Pseudomonadati</taxon>
        <taxon>Myxococcota</taxon>
        <taxon>Polyangia</taxon>
        <taxon>Polyangiales</taxon>
        <taxon>Polyangiaceae</taxon>
        <taxon>Sorangium</taxon>
    </lineage>
</organism>
<protein>
    <recommendedName>
        <fullName evidence="5">YtxH domain-containing protein</fullName>
    </recommendedName>
</protein>
<feature type="compositionally biased region" description="Low complexity" evidence="1">
    <location>
        <begin position="85"/>
        <end position="96"/>
    </location>
</feature>
<dbReference type="InterPro" id="IPR024623">
    <property type="entry name" value="YtxH"/>
</dbReference>
<evidence type="ECO:0000256" key="2">
    <source>
        <dbReference type="SAM" id="Phobius"/>
    </source>
</evidence>
<keyword evidence="2" id="KW-0812">Transmembrane</keyword>
<dbReference type="Pfam" id="PF12732">
    <property type="entry name" value="YtxH"/>
    <property type="match status" value="1"/>
</dbReference>
<evidence type="ECO:0000256" key="1">
    <source>
        <dbReference type="SAM" id="MobiDB-lite"/>
    </source>
</evidence>
<dbReference type="EMBL" id="JELY01001820">
    <property type="protein sequence ID" value="KYF54485.1"/>
    <property type="molecule type" value="Genomic_DNA"/>
</dbReference>
<feature type="region of interest" description="Disordered" evidence="1">
    <location>
        <begin position="51"/>
        <end position="114"/>
    </location>
</feature>
<keyword evidence="2" id="KW-1133">Transmembrane helix</keyword>
<proteinExistence type="predicted"/>
<dbReference type="Proteomes" id="UP000075420">
    <property type="component" value="Unassembled WGS sequence"/>
</dbReference>
<reference evidence="3 4" key="1">
    <citation type="submission" date="2014-02" db="EMBL/GenBank/DDBJ databases">
        <title>The small core and large imbalanced accessory genome model reveals a collaborative survival strategy of Sorangium cellulosum strains in nature.</title>
        <authorList>
            <person name="Han K."/>
            <person name="Peng R."/>
            <person name="Blom J."/>
            <person name="Li Y.-Z."/>
        </authorList>
    </citation>
    <scope>NUCLEOTIDE SEQUENCE [LARGE SCALE GENOMIC DNA]</scope>
    <source>
        <strain evidence="3 4">So0157-25</strain>
    </source>
</reference>
<accession>A0A150PFP4</accession>
<comment type="caution">
    <text evidence="3">The sequence shown here is derived from an EMBL/GenBank/DDBJ whole genome shotgun (WGS) entry which is preliminary data.</text>
</comment>
<gene>
    <name evidence="3" type="ORF">BE08_19280</name>
</gene>
<feature type="transmembrane region" description="Helical" evidence="2">
    <location>
        <begin position="24"/>
        <end position="43"/>
    </location>
</feature>